<evidence type="ECO:0000313" key="2">
    <source>
        <dbReference type="Proteomes" id="UP000179807"/>
    </source>
</evidence>
<proteinExistence type="predicted"/>
<name>A0A1J4J9M0_9EUKA</name>
<evidence type="ECO:0000313" key="1">
    <source>
        <dbReference type="EMBL" id="OHS95361.1"/>
    </source>
</evidence>
<dbReference type="Proteomes" id="UP000179807">
    <property type="component" value="Unassembled WGS sequence"/>
</dbReference>
<dbReference type="AlphaFoldDB" id="A0A1J4J9M0"/>
<protein>
    <submittedName>
        <fullName evidence="1">Uncharacterized protein</fullName>
    </submittedName>
</protein>
<gene>
    <name evidence="1" type="ORF">TRFO_38527</name>
</gene>
<dbReference type="VEuPathDB" id="TrichDB:TRFO_38527"/>
<comment type="caution">
    <text evidence="1">The sequence shown here is derived from an EMBL/GenBank/DDBJ whole genome shotgun (WGS) entry which is preliminary data.</text>
</comment>
<dbReference type="RefSeq" id="XP_068348498.1">
    <property type="nucleotide sequence ID" value="XM_068512095.1"/>
</dbReference>
<dbReference type="EMBL" id="MLAK01001250">
    <property type="protein sequence ID" value="OHS95361.1"/>
    <property type="molecule type" value="Genomic_DNA"/>
</dbReference>
<sequence>MYQTQRILHGEDGFSRNLQEDENQASVQALINDFEKMCKMYKGYYALWSLVVRDKPNSKSLDLPHNDWPLHRKQLLVILDENSIPLKEKRKNVALPEYLAGGNLKEKIIDKLQDLNDERLISTIAFGIIPSYYSFFIHEQQFEDFLDFINLFEDDNQKIIFSTALFCSPIVVNFIHDVFSPIFRPFCQATKPLSCLKIKNIQKQLLNSLNANKFNFPTTLKQFINHFYQSNKVKQKQFAIILLKTNLFKKIIQFPEAFQVFDIGLLEFHPETKEICNKMEKIFDDKFISNFLEIILEIKVNNICYVSKEIDPSIGFSIFLDPFDLAFIDFAKEFIKNEENEKSLTFNDYFDKCDKYYFVKINRSSFEPERKAFFQSTQQFGSLDSFHFRKLLKESPPLPPNYMVPNKMNVIKLIKKFLLQTNDPFTSGKQISHFNIIKSIPHYEKLLIATNFDQMIRFHDEESIFMQKILKTKNEIAHIYTFINNISYTPKDTITNIAFLISLREVEFGDIQKQIHKIVQDPSTMRVNFYKFNKNAIEYTEKLGIGKNNYIQAKLNILNYRRFFSHNRFIEFIGQRPELIENDKIISSLISSNYHHIIKMAVEEELSEQIIPNSYLFEIPAQLLRDVFSENIDPLVKLEKINQSLKMAKSIYTREFGDNTPEIYAQISQFLFAFSNPPNFFSNYVFLLDYIFSYQEFPENERSYPHVDMQSFFQITISCVSKDKCATSHLQPHFYSPIYSANVTIIIGGDNLESRNFLAKYIVESGGCIYDQNKQQYNFEFQYFDSYLCPFLAKCRLILFEKKDLQNVEDDYVLMLYGCSDKSPSKFSPLGGNNCNSFFNSFKGKCDKKTIYIRPIQSTNQNVINIDTREILDEIKQWLLGIKRNKNLS</sequence>
<dbReference type="GeneID" id="94846799"/>
<reference evidence="1" key="1">
    <citation type="submission" date="2016-10" db="EMBL/GenBank/DDBJ databases">
        <authorList>
            <person name="Benchimol M."/>
            <person name="Almeida L.G."/>
            <person name="Vasconcelos A.T."/>
            <person name="Perreira-Neves A."/>
            <person name="Rosa I.A."/>
            <person name="Tasca T."/>
            <person name="Bogo M.R."/>
            <person name="de Souza W."/>
        </authorList>
    </citation>
    <scope>NUCLEOTIDE SEQUENCE [LARGE SCALE GENOMIC DNA]</scope>
    <source>
        <strain evidence="1">K</strain>
    </source>
</reference>
<organism evidence="1 2">
    <name type="scientific">Tritrichomonas foetus</name>
    <dbReference type="NCBI Taxonomy" id="1144522"/>
    <lineage>
        <taxon>Eukaryota</taxon>
        <taxon>Metamonada</taxon>
        <taxon>Parabasalia</taxon>
        <taxon>Tritrichomonadida</taxon>
        <taxon>Tritrichomonadidae</taxon>
        <taxon>Tritrichomonas</taxon>
    </lineage>
</organism>
<accession>A0A1J4J9M0</accession>
<keyword evidence="2" id="KW-1185">Reference proteome</keyword>